<dbReference type="Gene3D" id="3.30.200.20">
    <property type="entry name" value="Phosphorylase Kinase, domain 1"/>
    <property type="match status" value="1"/>
</dbReference>
<dbReference type="AlphaFoldDB" id="A0A949K6W4"/>
<comment type="caution">
    <text evidence="1">The sequence shown here is derived from an EMBL/GenBank/DDBJ whole genome shotgun (WGS) entry which is preliminary data.</text>
</comment>
<dbReference type="Gene3D" id="3.90.1200.10">
    <property type="match status" value="1"/>
</dbReference>
<proteinExistence type="predicted"/>
<dbReference type="EMBL" id="JAHQCW010000009">
    <property type="protein sequence ID" value="MBU9736357.1"/>
    <property type="molecule type" value="Genomic_DNA"/>
</dbReference>
<dbReference type="PANTHER" id="PTHR39179:SF1">
    <property type="entry name" value="SPORE COAT PROTEIN I"/>
    <property type="match status" value="1"/>
</dbReference>
<gene>
    <name evidence="1" type="ORF">KTH89_07405</name>
</gene>
<evidence type="ECO:0000313" key="1">
    <source>
        <dbReference type="EMBL" id="MBU9736357.1"/>
    </source>
</evidence>
<dbReference type="SUPFAM" id="SSF56112">
    <property type="entry name" value="Protein kinase-like (PK-like)"/>
    <property type="match status" value="1"/>
</dbReference>
<keyword evidence="1" id="KW-0946">Virion</keyword>
<dbReference type="InterPro" id="IPR014255">
    <property type="entry name" value="Spore_coat_CotS"/>
</dbReference>
<dbReference type="RefSeq" id="WP_158348599.1">
    <property type="nucleotide sequence ID" value="NZ_JAHQCW010000009.1"/>
</dbReference>
<name>A0A949K6W4_9FIRM</name>
<accession>A0A949K6W4</accession>
<organism evidence="1 2">
    <name type="scientific">Diplocloster agilis</name>
    <dbReference type="NCBI Taxonomy" id="2850323"/>
    <lineage>
        <taxon>Bacteria</taxon>
        <taxon>Bacillati</taxon>
        <taxon>Bacillota</taxon>
        <taxon>Clostridia</taxon>
        <taxon>Lachnospirales</taxon>
        <taxon>Lachnospiraceae</taxon>
        <taxon>Diplocloster</taxon>
    </lineage>
</organism>
<dbReference type="InterPro" id="IPR011009">
    <property type="entry name" value="Kinase-like_dom_sf"/>
</dbReference>
<dbReference type="NCBIfam" id="TIGR02906">
    <property type="entry name" value="spore_CotS"/>
    <property type="match status" value="1"/>
</dbReference>
<protein>
    <submittedName>
        <fullName evidence="1">CotS family spore coat protein</fullName>
    </submittedName>
</protein>
<keyword evidence="1" id="KW-0167">Capsid protein</keyword>
<dbReference type="PANTHER" id="PTHR39179">
    <property type="entry name" value="SPORE COAT PROTEIN I"/>
    <property type="match status" value="1"/>
</dbReference>
<dbReference type="Proteomes" id="UP000712157">
    <property type="component" value="Unassembled WGS sequence"/>
</dbReference>
<reference evidence="1" key="1">
    <citation type="submission" date="2021-06" db="EMBL/GenBank/DDBJ databases">
        <title>Description of novel taxa of the family Lachnospiraceae.</title>
        <authorList>
            <person name="Chaplin A.V."/>
            <person name="Sokolova S.R."/>
            <person name="Pikina A.P."/>
            <person name="Korzhanova M."/>
            <person name="Belova V."/>
            <person name="Korostin D."/>
            <person name="Efimov B.A."/>
        </authorList>
    </citation>
    <scope>NUCLEOTIDE SEQUENCE</scope>
    <source>
        <strain evidence="1">ASD5720</strain>
    </source>
</reference>
<sequence length="331" mass="39422">MNDRGLSVLEQYDLQIFTTRRGRGALICETDQGSKLLKEFQGSRFKLGYQQKMLKGLESEGFPADTLVENKEGELISLDRDETPYIVKKWFEGRECDTKSEQDILAAVRKLAALHKYMKFEDFKTLSPEEQNRLCAENLILEYERHNKELKKVRNFIRSKRRKSQFELCYLNHYQEFYEQGEKTLDQIQNSAYKKLWEKAIHEGSVCHGEFNHHNLVYCREGVIVTNFDKCCVDLQISDLYHFMRKILEKHDWNTALGSKMLDQYVKVRTTDNSELQNLRLRLSYPEKFWKVANHYYNGNKAWIPDKNTEKLEILVRQNVERERFLQELFS</sequence>
<dbReference type="InterPro" id="IPR047175">
    <property type="entry name" value="CotS-like"/>
</dbReference>
<keyword evidence="2" id="KW-1185">Reference proteome</keyword>
<dbReference type="GO" id="GO:0042601">
    <property type="term" value="C:endospore-forming forespore"/>
    <property type="evidence" value="ECO:0007669"/>
    <property type="project" value="TreeGrafter"/>
</dbReference>
<evidence type="ECO:0000313" key="2">
    <source>
        <dbReference type="Proteomes" id="UP000712157"/>
    </source>
</evidence>